<dbReference type="HOGENOM" id="CLU_2639371_0_0_1"/>
<keyword evidence="2" id="KW-1185">Reference proteome</keyword>
<gene>
    <name evidence="1" type="ORF">GLOIN_2v1539836</name>
</gene>
<evidence type="ECO:0000313" key="2">
    <source>
        <dbReference type="Proteomes" id="UP000018888"/>
    </source>
</evidence>
<dbReference type="EMBL" id="AUPC02000034">
    <property type="protein sequence ID" value="POG78181.1"/>
    <property type="molecule type" value="Genomic_DNA"/>
</dbReference>
<accession>U9SVA2</accession>
<reference evidence="1 2" key="2">
    <citation type="journal article" date="2018" name="New Phytol.">
        <title>High intraspecific genome diversity in the model arbuscular mycorrhizal symbiont Rhizophagus irregularis.</title>
        <authorList>
            <person name="Chen E.C.H."/>
            <person name="Morin E."/>
            <person name="Beaudet D."/>
            <person name="Noel J."/>
            <person name="Yildirir G."/>
            <person name="Ndikumana S."/>
            <person name="Charron P."/>
            <person name="St-Onge C."/>
            <person name="Giorgi J."/>
            <person name="Kruger M."/>
            <person name="Marton T."/>
            <person name="Ropars J."/>
            <person name="Grigoriev I.V."/>
            <person name="Hainaut M."/>
            <person name="Henrissat B."/>
            <person name="Roux C."/>
            <person name="Martin F."/>
            <person name="Corradi N."/>
        </authorList>
    </citation>
    <scope>NUCLEOTIDE SEQUENCE [LARGE SCALE GENOMIC DNA]</scope>
    <source>
        <strain evidence="1 2">DAOM 197198</strain>
    </source>
</reference>
<dbReference type="Proteomes" id="UP000018888">
    <property type="component" value="Unassembled WGS sequence"/>
</dbReference>
<name>U9SVA2_RHIID</name>
<comment type="caution">
    <text evidence="1">The sequence shown here is derived from an EMBL/GenBank/DDBJ whole genome shotgun (WGS) entry which is preliminary data.</text>
</comment>
<proteinExistence type="predicted"/>
<organism evidence="1 2">
    <name type="scientific">Rhizophagus irregularis (strain DAOM 181602 / DAOM 197198 / MUCL 43194)</name>
    <name type="common">Arbuscular mycorrhizal fungus</name>
    <name type="synonym">Glomus intraradices</name>
    <dbReference type="NCBI Taxonomy" id="747089"/>
    <lineage>
        <taxon>Eukaryota</taxon>
        <taxon>Fungi</taxon>
        <taxon>Fungi incertae sedis</taxon>
        <taxon>Mucoromycota</taxon>
        <taxon>Glomeromycotina</taxon>
        <taxon>Glomeromycetes</taxon>
        <taxon>Glomerales</taxon>
        <taxon>Glomeraceae</taxon>
        <taxon>Rhizophagus</taxon>
    </lineage>
</organism>
<reference evidence="1 2" key="1">
    <citation type="journal article" date="2013" name="Proc. Natl. Acad. Sci. U.S.A.">
        <title>Genome of an arbuscular mycorrhizal fungus provides insight into the oldest plant symbiosis.</title>
        <authorList>
            <person name="Tisserant E."/>
            <person name="Malbreil M."/>
            <person name="Kuo A."/>
            <person name="Kohler A."/>
            <person name="Symeonidi A."/>
            <person name="Balestrini R."/>
            <person name="Charron P."/>
            <person name="Duensing N."/>
            <person name="Frei Dit Frey N."/>
            <person name="Gianinazzi-Pearson V."/>
            <person name="Gilbert L.B."/>
            <person name="Handa Y."/>
            <person name="Herr J.R."/>
            <person name="Hijri M."/>
            <person name="Koul R."/>
            <person name="Kawaguchi M."/>
            <person name="Krajinski F."/>
            <person name="Lammers P.J."/>
            <person name="Masclaux F.G."/>
            <person name="Murat C."/>
            <person name="Morin E."/>
            <person name="Ndikumana S."/>
            <person name="Pagni M."/>
            <person name="Petitpierre D."/>
            <person name="Requena N."/>
            <person name="Rosikiewicz P."/>
            <person name="Riley R."/>
            <person name="Saito K."/>
            <person name="San Clemente H."/>
            <person name="Shapiro H."/>
            <person name="van Tuinen D."/>
            <person name="Becard G."/>
            <person name="Bonfante P."/>
            <person name="Paszkowski U."/>
            <person name="Shachar-Hill Y.Y."/>
            <person name="Tuskan G.A."/>
            <person name="Young P.W."/>
            <person name="Sanders I.R."/>
            <person name="Henrissat B."/>
            <person name="Rensing S.A."/>
            <person name="Grigoriev I.V."/>
            <person name="Corradi N."/>
            <person name="Roux C."/>
            <person name="Martin F."/>
        </authorList>
    </citation>
    <scope>NUCLEOTIDE SEQUENCE [LARGE SCALE GENOMIC DNA]</scope>
    <source>
        <strain evidence="1 2">DAOM 197198</strain>
    </source>
</reference>
<dbReference type="AlphaFoldDB" id="U9SVA2"/>
<protein>
    <submittedName>
        <fullName evidence="1">Uncharacterized protein</fullName>
    </submittedName>
</protein>
<evidence type="ECO:0000313" key="1">
    <source>
        <dbReference type="EMBL" id="POG78181.1"/>
    </source>
</evidence>
<sequence>MGVLFSRMFFCNKSLYTKRKNRYFIYYFGGKRTLKNLFYFVIFSQKNLFNRRKKKIQIVSRYPLFQHNFTYQKRLYP</sequence>